<organism evidence="3 4">
    <name type="scientific">Plantactinospora soyae</name>
    <dbReference type="NCBI Taxonomy" id="1544732"/>
    <lineage>
        <taxon>Bacteria</taxon>
        <taxon>Bacillati</taxon>
        <taxon>Actinomycetota</taxon>
        <taxon>Actinomycetes</taxon>
        <taxon>Micromonosporales</taxon>
        <taxon>Micromonosporaceae</taxon>
        <taxon>Plantactinospora</taxon>
    </lineage>
</organism>
<dbReference type="NCBIfam" id="TIGR01098">
    <property type="entry name" value="3A0109s03R"/>
    <property type="match status" value="1"/>
</dbReference>
<evidence type="ECO:0000256" key="2">
    <source>
        <dbReference type="ARBA" id="ARBA00022729"/>
    </source>
</evidence>
<dbReference type="Gene3D" id="3.40.190.10">
    <property type="entry name" value="Periplasmic binding protein-like II"/>
    <property type="match status" value="2"/>
</dbReference>
<dbReference type="RefSeq" id="WP_192771174.1">
    <property type="nucleotide sequence ID" value="NZ_JADBEB010000001.1"/>
</dbReference>
<keyword evidence="4" id="KW-1185">Reference proteome</keyword>
<comment type="similarity">
    <text evidence="1">Belongs to the phosphate/phosphite/phosphonate binding protein family.</text>
</comment>
<proteinExistence type="inferred from homology"/>
<gene>
    <name evidence="3" type="ORF">H4W31_007873</name>
</gene>
<dbReference type="AlphaFoldDB" id="A0A927MJC4"/>
<dbReference type="InterPro" id="IPR005770">
    <property type="entry name" value="PhnD"/>
</dbReference>
<reference evidence="3" key="1">
    <citation type="submission" date="2020-10" db="EMBL/GenBank/DDBJ databases">
        <title>Sequencing the genomes of 1000 actinobacteria strains.</title>
        <authorList>
            <person name="Klenk H.-P."/>
        </authorList>
    </citation>
    <scope>NUCLEOTIDE SEQUENCE</scope>
    <source>
        <strain evidence="3">DSM 46832</strain>
    </source>
</reference>
<keyword evidence="2" id="KW-0732">Signal</keyword>
<dbReference type="PANTHER" id="PTHR35841:SF1">
    <property type="entry name" value="PHOSPHONATES-BINDING PERIPLASMIC PROTEIN"/>
    <property type="match status" value="1"/>
</dbReference>
<name>A0A927MJC4_9ACTN</name>
<evidence type="ECO:0000256" key="1">
    <source>
        <dbReference type="ARBA" id="ARBA00007162"/>
    </source>
</evidence>
<evidence type="ECO:0000313" key="3">
    <source>
        <dbReference type="EMBL" id="MBE1492235.1"/>
    </source>
</evidence>
<dbReference type="GO" id="GO:0055085">
    <property type="term" value="P:transmembrane transport"/>
    <property type="evidence" value="ECO:0007669"/>
    <property type="project" value="InterPro"/>
</dbReference>
<dbReference type="Pfam" id="PF12974">
    <property type="entry name" value="Phosphonate-bd"/>
    <property type="match status" value="1"/>
</dbReference>
<protein>
    <submittedName>
        <fullName evidence="3">Phosphonate transport system substrate-binding protein</fullName>
    </submittedName>
</protein>
<evidence type="ECO:0000313" key="4">
    <source>
        <dbReference type="Proteomes" id="UP000649753"/>
    </source>
</evidence>
<sequence length="307" mass="32445">MRRRRVGYAVPGLLTVIVLLLAAVGCGGTGESGGDGLPKTLRVGIIPNISPEKQRAQYEPLREHLTETLGVKVELFVANNYAGVVAALVAKQVDVAYLGGLTYAQAVEQSSGVTPLVTEIDEETGTPRYYAAVVVPAASPAKTVQDVVAAKGRFAFGDVGSTSGSLYPRMMITDAGAQCRADELDVCPPLRTVTFTGGHDATAQAVFTGAVEAGGLELRILHRLERQGTIPAGALRVVGQREVMGYPWVARDGLDAAARQKVTDAFTGITDPELLSLMRAKSYVTVSSGDYTEVRENATRLGLVTVR</sequence>
<dbReference type="PROSITE" id="PS51257">
    <property type="entry name" value="PROKAR_LIPOPROTEIN"/>
    <property type="match status" value="1"/>
</dbReference>
<dbReference type="EMBL" id="JADBEB010000001">
    <property type="protein sequence ID" value="MBE1492235.1"/>
    <property type="molecule type" value="Genomic_DNA"/>
</dbReference>
<dbReference type="PANTHER" id="PTHR35841">
    <property type="entry name" value="PHOSPHONATES-BINDING PERIPLASMIC PROTEIN"/>
    <property type="match status" value="1"/>
</dbReference>
<accession>A0A927MJC4</accession>
<dbReference type="GO" id="GO:0043190">
    <property type="term" value="C:ATP-binding cassette (ABC) transporter complex"/>
    <property type="evidence" value="ECO:0007669"/>
    <property type="project" value="InterPro"/>
</dbReference>
<dbReference type="Proteomes" id="UP000649753">
    <property type="component" value="Unassembled WGS sequence"/>
</dbReference>
<dbReference type="SUPFAM" id="SSF53850">
    <property type="entry name" value="Periplasmic binding protein-like II"/>
    <property type="match status" value="1"/>
</dbReference>
<comment type="caution">
    <text evidence="3">The sequence shown here is derived from an EMBL/GenBank/DDBJ whole genome shotgun (WGS) entry which is preliminary data.</text>
</comment>